<feature type="non-terminal residue" evidence="4">
    <location>
        <position position="227"/>
    </location>
</feature>
<feature type="domain" description="Core-binding (CB)" evidence="3">
    <location>
        <begin position="64"/>
        <end position="147"/>
    </location>
</feature>
<dbReference type="AlphaFoldDB" id="A0A9D3A147"/>
<evidence type="ECO:0000313" key="4">
    <source>
        <dbReference type="EMBL" id="HJF65268.1"/>
    </source>
</evidence>
<evidence type="ECO:0000313" key="5">
    <source>
        <dbReference type="Proteomes" id="UP000786989"/>
    </source>
</evidence>
<sequence>MSVALKHEPDGTPYVRPYLGTDAATGRPIRPYRSFPGMTDEEAEAAAAEWLETVLPASELGAAPTVEGMLGARLREMRMCGAAPKTVETYASVLRAHIAPAIGRVPYAGLRPSDVVSLLTAMSESGVGPSRILTAHAFLSGSYRAWQERGLVESNPMEAVPKPRLGTQEARALDEDEYRALNARLREILASKWSDGARRAEVQTAMAAFFAEHTSARVGEACGALRR</sequence>
<evidence type="ECO:0000256" key="1">
    <source>
        <dbReference type="ARBA" id="ARBA00023125"/>
    </source>
</evidence>
<accession>A0A9D3A147</accession>
<evidence type="ECO:0000259" key="3">
    <source>
        <dbReference type="PROSITE" id="PS51900"/>
    </source>
</evidence>
<name>A0A9D3A147_9ACTN</name>
<gene>
    <name evidence="4" type="ORF">K8U77_04020</name>
</gene>
<dbReference type="EMBL" id="DYWI01000066">
    <property type="protein sequence ID" value="HJF65268.1"/>
    <property type="molecule type" value="Genomic_DNA"/>
</dbReference>
<proteinExistence type="predicted"/>
<dbReference type="InterPro" id="IPR010998">
    <property type="entry name" value="Integrase_recombinase_N"/>
</dbReference>
<dbReference type="PROSITE" id="PS51900">
    <property type="entry name" value="CB"/>
    <property type="match status" value="1"/>
</dbReference>
<protein>
    <recommendedName>
        <fullName evidence="3">Core-binding (CB) domain-containing protein</fullName>
    </recommendedName>
</protein>
<dbReference type="Proteomes" id="UP000786989">
    <property type="component" value="Unassembled WGS sequence"/>
</dbReference>
<reference evidence="4" key="2">
    <citation type="submission" date="2021-09" db="EMBL/GenBank/DDBJ databases">
        <authorList>
            <person name="Gilroy R."/>
        </authorList>
    </citation>
    <scope>NUCLEOTIDE SEQUENCE</scope>
    <source>
        <strain evidence="4">ChiGjej6B6-11269</strain>
    </source>
</reference>
<keyword evidence="1 2" id="KW-0238">DNA-binding</keyword>
<dbReference type="SUPFAM" id="SSF56349">
    <property type="entry name" value="DNA breaking-rejoining enzymes"/>
    <property type="match status" value="1"/>
</dbReference>
<organism evidence="4 5">
    <name type="scientific">Slackia equolifaciens</name>
    <dbReference type="NCBI Taxonomy" id="498718"/>
    <lineage>
        <taxon>Bacteria</taxon>
        <taxon>Bacillati</taxon>
        <taxon>Actinomycetota</taxon>
        <taxon>Coriobacteriia</taxon>
        <taxon>Eggerthellales</taxon>
        <taxon>Eggerthellaceae</taxon>
        <taxon>Slackia</taxon>
    </lineage>
</organism>
<dbReference type="InterPro" id="IPR044068">
    <property type="entry name" value="CB"/>
</dbReference>
<dbReference type="InterPro" id="IPR011010">
    <property type="entry name" value="DNA_brk_join_enz"/>
</dbReference>
<evidence type="ECO:0000256" key="2">
    <source>
        <dbReference type="PROSITE-ProRule" id="PRU01248"/>
    </source>
</evidence>
<dbReference type="Gene3D" id="1.10.150.130">
    <property type="match status" value="1"/>
</dbReference>
<reference evidence="4" key="1">
    <citation type="journal article" date="2021" name="PeerJ">
        <title>Extensive microbial diversity within the chicken gut microbiome revealed by metagenomics and culture.</title>
        <authorList>
            <person name="Gilroy R."/>
            <person name="Ravi A."/>
            <person name="Getino M."/>
            <person name="Pursley I."/>
            <person name="Horton D.L."/>
            <person name="Alikhan N.F."/>
            <person name="Baker D."/>
            <person name="Gharbi K."/>
            <person name="Hall N."/>
            <person name="Watson M."/>
            <person name="Adriaenssens E.M."/>
            <person name="Foster-Nyarko E."/>
            <person name="Jarju S."/>
            <person name="Secka A."/>
            <person name="Antonio M."/>
            <person name="Oren A."/>
            <person name="Chaudhuri R.R."/>
            <person name="La Ragione R."/>
            <person name="Hildebrand F."/>
            <person name="Pallen M.J."/>
        </authorList>
    </citation>
    <scope>NUCLEOTIDE SEQUENCE</scope>
    <source>
        <strain evidence="4">ChiGjej6B6-11269</strain>
    </source>
</reference>
<dbReference type="GO" id="GO:0003677">
    <property type="term" value="F:DNA binding"/>
    <property type="evidence" value="ECO:0007669"/>
    <property type="project" value="UniProtKB-UniRule"/>
</dbReference>
<comment type="caution">
    <text evidence="4">The sequence shown here is derived from an EMBL/GenBank/DDBJ whole genome shotgun (WGS) entry which is preliminary data.</text>
</comment>